<dbReference type="AlphaFoldDB" id="A0A841KNG7"/>
<feature type="compositionally biased region" description="Gly residues" evidence="1">
    <location>
        <begin position="209"/>
        <end position="227"/>
    </location>
</feature>
<dbReference type="EMBL" id="JACHEN010000005">
    <property type="protein sequence ID" value="MBB6214976.1"/>
    <property type="molecule type" value="Genomic_DNA"/>
</dbReference>
<evidence type="ECO:0000256" key="1">
    <source>
        <dbReference type="SAM" id="MobiDB-lite"/>
    </source>
</evidence>
<comment type="caution">
    <text evidence="3">The sequence shown here is derived from an EMBL/GenBank/DDBJ whole genome shotgun (WGS) entry which is preliminary data.</text>
</comment>
<keyword evidence="4" id="KW-1185">Reference proteome</keyword>
<gene>
    <name evidence="3" type="ORF">HNQ80_001065</name>
</gene>
<name>A0A841KNG7_9FIRM</name>
<keyword evidence="2" id="KW-0812">Transmembrane</keyword>
<feature type="region of interest" description="Disordered" evidence="1">
    <location>
        <begin position="38"/>
        <end position="60"/>
    </location>
</feature>
<accession>A0A841KNG7</accession>
<reference evidence="3 4" key="1">
    <citation type="submission" date="2020-08" db="EMBL/GenBank/DDBJ databases">
        <title>Genomic Encyclopedia of Type Strains, Phase IV (KMG-IV): sequencing the most valuable type-strain genomes for metagenomic binning, comparative biology and taxonomic classification.</title>
        <authorList>
            <person name="Goeker M."/>
        </authorList>
    </citation>
    <scope>NUCLEOTIDE SEQUENCE [LARGE SCALE GENOMIC DNA]</scope>
    <source>
        <strain evidence="3 4">DSM 103526</strain>
    </source>
</reference>
<evidence type="ECO:0000313" key="3">
    <source>
        <dbReference type="EMBL" id="MBB6214976.1"/>
    </source>
</evidence>
<evidence type="ECO:0000256" key="2">
    <source>
        <dbReference type="SAM" id="Phobius"/>
    </source>
</evidence>
<proteinExistence type="predicted"/>
<protein>
    <submittedName>
        <fullName evidence="3">Uncharacterized protein</fullName>
    </submittedName>
</protein>
<sequence length="227" mass="24549">MNILGSLGQLYMLVLLALLFLGSGLGVWAVINSSTNNKKDKLGAPQKKKEVEQGSRMDSQDRVKTKIGGIKMQNNGWFKLAIFSFVGILVSIAVLGLVSTNNNMADSNIHLQHQQQGLQQNQNAMAGMNGMNGNMQMQGGMNVGLPMGNMQMQGNMNGNMQMQSGMNSMNAPADYNYMMLQQQLNQMQQQLYMMQQQMQMQNGSMQPSSGGGSMPMGGSGGGGMGMM</sequence>
<keyword evidence="2" id="KW-1133">Transmembrane helix</keyword>
<feature type="transmembrane region" description="Helical" evidence="2">
    <location>
        <begin position="76"/>
        <end position="98"/>
    </location>
</feature>
<evidence type="ECO:0000313" key="4">
    <source>
        <dbReference type="Proteomes" id="UP000579281"/>
    </source>
</evidence>
<feature type="region of interest" description="Disordered" evidence="1">
    <location>
        <begin position="202"/>
        <end position="227"/>
    </location>
</feature>
<dbReference type="Proteomes" id="UP000579281">
    <property type="component" value="Unassembled WGS sequence"/>
</dbReference>
<feature type="transmembrane region" description="Helical" evidence="2">
    <location>
        <begin position="12"/>
        <end position="31"/>
    </location>
</feature>
<keyword evidence="2" id="KW-0472">Membrane</keyword>
<dbReference type="RefSeq" id="WP_184308865.1">
    <property type="nucleotide sequence ID" value="NZ_JACHEN010000005.1"/>
</dbReference>
<organism evidence="3 4">
    <name type="scientific">Anaerosolibacter carboniphilus</name>
    <dbReference type="NCBI Taxonomy" id="1417629"/>
    <lineage>
        <taxon>Bacteria</taxon>
        <taxon>Bacillati</taxon>
        <taxon>Bacillota</taxon>
        <taxon>Clostridia</taxon>
        <taxon>Peptostreptococcales</taxon>
        <taxon>Thermotaleaceae</taxon>
        <taxon>Anaerosolibacter</taxon>
    </lineage>
</organism>